<name>S9UWY9_9TRYP</name>
<comment type="similarity">
    <text evidence="2">Belongs to the polyprenol kinase family.</text>
</comment>
<dbReference type="InterPro" id="IPR032974">
    <property type="entry name" value="Polypren_kinase"/>
</dbReference>
<dbReference type="PANTHER" id="PTHR13205">
    <property type="entry name" value="TRANSMEMBRANE PROTEIN 15-RELATED"/>
    <property type="match status" value="1"/>
</dbReference>
<feature type="transmembrane region" description="Helical" evidence="10">
    <location>
        <begin position="170"/>
        <end position="190"/>
    </location>
</feature>
<feature type="transmembrane region" description="Helical" evidence="10">
    <location>
        <begin position="347"/>
        <end position="367"/>
    </location>
</feature>
<gene>
    <name evidence="11" type="ORF">STCU_02339</name>
</gene>
<feature type="transmembrane region" description="Helical" evidence="10">
    <location>
        <begin position="274"/>
        <end position="299"/>
    </location>
</feature>
<feature type="transmembrane region" description="Helical" evidence="10">
    <location>
        <begin position="235"/>
        <end position="254"/>
    </location>
</feature>
<evidence type="ECO:0000256" key="10">
    <source>
        <dbReference type="SAM" id="Phobius"/>
    </source>
</evidence>
<feature type="transmembrane region" description="Helical" evidence="10">
    <location>
        <begin position="139"/>
        <end position="158"/>
    </location>
</feature>
<protein>
    <recommendedName>
        <fullName evidence="3">dolichol kinase</fullName>
        <ecNumber evidence="3">2.7.1.108</ecNumber>
    </recommendedName>
</protein>
<dbReference type="EC" id="2.7.1.108" evidence="3"/>
<evidence type="ECO:0000313" key="11">
    <source>
        <dbReference type="EMBL" id="EPY33289.1"/>
    </source>
</evidence>
<comment type="subcellular location">
    <subcellularLocation>
        <location evidence="1">Endoplasmic reticulum membrane</location>
        <topology evidence="1">Multi-pass membrane protein</topology>
    </subcellularLocation>
</comment>
<evidence type="ECO:0000256" key="6">
    <source>
        <dbReference type="ARBA" id="ARBA00022777"/>
    </source>
</evidence>
<keyword evidence="5 10" id="KW-0812">Transmembrane</keyword>
<feature type="transmembrane region" description="Helical" evidence="10">
    <location>
        <begin position="379"/>
        <end position="402"/>
    </location>
</feature>
<sequence>MPMLGENEAVLVSSLVGFFIGDVFTNNNLSVDGGRESFYIFNAGSYSTSYTHILSRAMVLSAIYLTSFVTICSRLCLVPINKNSKSTKWCVSRPRITFVFWSALLVILLVMYYAVSYQFREDAILWTVAYIGSSTFRTWTFILWGSLIPIAVVLVDVLTRRVKSTVRRKLFHFIGVISFTPVVMIDPIFFAFAISTATSVCLMVEVGRFFQVYGTSRLSAFLKHHIDERESTDGIIRTHMYLIFGMGASLILHYRHVQNSIREIPAIMELAYNLIPGVISLGVIDSAAAIVGSSFMLRYRKASGVPQNKFFTGRANPSISHKTTTGTIGGFVAGLLFWILILKLAEVPLMSLPTMYSFLMIAAATLTECFMDGIDNLQLPLVMISATCHLFALLMGESQLWLNEEMRRPNPTTASSLASALRSAWR</sequence>
<dbReference type="AlphaFoldDB" id="S9UWY9"/>
<evidence type="ECO:0000256" key="1">
    <source>
        <dbReference type="ARBA" id="ARBA00004477"/>
    </source>
</evidence>
<evidence type="ECO:0000256" key="8">
    <source>
        <dbReference type="ARBA" id="ARBA00022989"/>
    </source>
</evidence>
<keyword evidence="12" id="KW-1185">Reference proteome</keyword>
<keyword evidence="9 10" id="KW-0472">Membrane</keyword>
<dbReference type="Proteomes" id="UP000015354">
    <property type="component" value="Unassembled WGS sequence"/>
</dbReference>
<feature type="transmembrane region" description="Helical" evidence="10">
    <location>
        <begin position="98"/>
        <end position="119"/>
    </location>
</feature>
<dbReference type="PANTHER" id="PTHR13205:SF15">
    <property type="entry name" value="DOLICHOL KINASE"/>
    <property type="match status" value="1"/>
</dbReference>
<feature type="transmembrane region" description="Helical" evidence="10">
    <location>
        <begin position="319"/>
        <end position="341"/>
    </location>
</feature>
<keyword evidence="6 11" id="KW-0418">Kinase</keyword>
<evidence type="ECO:0000256" key="4">
    <source>
        <dbReference type="ARBA" id="ARBA00022679"/>
    </source>
</evidence>
<feature type="transmembrane region" description="Helical" evidence="10">
    <location>
        <begin position="53"/>
        <end position="77"/>
    </location>
</feature>
<comment type="caution">
    <text evidence="11">The sequence shown here is derived from an EMBL/GenBank/DDBJ whole genome shotgun (WGS) entry which is preliminary data.</text>
</comment>
<evidence type="ECO:0000256" key="3">
    <source>
        <dbReference type="ARBA" id="ARBA00012132"/>
    </source>
</evidence>
<reference evidence="11 12" key="1">
    <citation type="journal article" date="2013" name="PLoS ONE">
        <title>Predicting the Proteins of Angomonas deanei, Strigomonas culicis and Their Respective Endosymbionts Reveals New Aspects of the Trypanosomatidae Family.</title>
        <authorList>
            <person name="Motta M.C."/>
            <person name="Martins A.C."/>
            <person name="de Souza S.S."/>
            <person name="Catta-Preta C.M."/>
            <person name="Silva R."/>
            <person name="Klein C.C."/>
            <person name="de Almeida L.G."/>
            <person name="de Lima Cunha O."/>
            <person name="Ciapina L.P."/>
            <person name="Brocchi M."/>
            <person name="Colabardini A.C."/>
            <person name="de Araujo Lima B."/>
            <person name="Machado C.R."/>
            <person name="de Almeida Soares C.M."/>
            <person name="Probst C.M."/>
            <person name="de Menezes C.B."/>
            <person name="Thompson C.E."/>
            <person name="Bartholomeu D.C."/>
            <person name="Gradia D.F."/>
            <person name="Pavoni D.P."/>
            <person name="Grisard E.C."/>
            <person name="Fantinatti-Garboggini F."/>
            <person name="Marchini F.K."/>
            <person name="Rodrigues-Luiz G.F."/>
            <person name="Wagner G."/>
            <person name="Goldman G.H."/>
            <person name="Fietto J.L."/>
            <person name="Elias M.C."/>
            <person name="Goldman M.H."/>
            <person name="Sagot M.F."/>
            <person name="Pereira M."/>
            <person name="Stoco P.H."/>
            <person name="de Mendonca-Neto R.P."/>
            <person name="Teixeira S.M."/>
            <person name="Maciel T.E."/>
            <person name="de Oliveira Mendes T.A."/>
            <person name="Urmenyi T.P."/>
            <person name="de Souza W."/>
            <person name="Schenkman S."/>
            <person name="de Vasconcelos A.T."/>
        </authorList>
    </citation>
    <scope>NUCLEOTIDE SEQUENCE [LARGE SCALE GENOMIC DNA]</scope>
</reference>
<evidence type="ECO:0000256" key="2">
    <source>
        <dbReference type="ARBA" id="ARBA00010794"/>
    </source>
</evidence>
<organism evidence="11 12">
    <name type="scientific">Strigomonas culicis</name>
    <dbReference type="NCBI Taxonomy" id="28005"/>
    <lineage>
        <taxon>Eukaryota</taxon>
        <taxon>Discoba</taxon>
        <taxon>Euglenozoa</taxon>
        <taxon>Kinetoplastea</taxon>
        <taxon>Metakinetoplastina</taxon>
        <taxon>Trypanosomatida</taxon>
        <taxon>Trypanosomatidae</taxon>
        <taxon>Strigomonadinae</taxon>
        <taxon>Strigomonas</taxon>
    </lineage>
</organism>
<evidence type="ECO:0000256" key="7">
    <source>
        <dbReference type="ARBA" id="ARBA00022824"/>
    </source>
</evidence>
<accession>S9UWY9</accession>
<evidence type="ECO:0000313" key="12">
    <source>
        <dbReference type="Proteomes" id="UP000015354"/>
    </source>
</evidence>
<evidence type="ECO:0000256" key="5">
    <source>
        <dbReference type="ARBA" id="ARBA00022692"/>
    </source>
</evidence>
<keyword evidence="4" id="KW-0808">Transferase</keyword>
<evidence type="ECO:0000256" key="9">
    <source>
        <dbReference type="ARBA" id="ARBA00023136"/>
    </source>
</evidence>
<dbReference type="GO" id="GO:0043048">
    <property type="term" value="P:dolichyl monophosphate biosynthetic process"/>
    <property type="evidence" value="ECO:0007669"/>
    <property type="project" value="TreeGrafter"/>
</dbReference>
<dbReference type="GO" id="GO:0004168">
    <property type="term" value="F:dolichol kinase activity"/>
    <property type="evidence" value="ECO:0007669"/>
    <property type="project" value="UniProtKB-EC"/>
</dbReference>
<proteinExistence type="inferred from homology"/>
<keyword evidence="7" id="KW-0256">Endoplasmic reticulum</keyword>
<dbReference type="GO" id="GO:0005789">
    <property type="term" value="C:endoplasmic reticulum membrane"/>
    <property type="evidence" value="ECO:0007669"/>
    <property type="project" value="UniProtKB-SubCell"/>
</dbReference>
<dbReference type="OrthoDB" id="377083at2759"/>
<keyword evidence="8 10" id="KW-1133">Transmembrane helix</keyword>
<dbReference type="EMBL" id="ATMH01002339">
    <property type="protein sequence ID" value="EPY33289.1"/>
    <property type="molecule type" value="Genomic_DNA"/>
</dbReference>